<dbReference type="InterPro" id="IPR036056">
    <property type="entry name" value="Fibrinogen-like_C"/>
</dbReference>
<dbReference type="PANTHER" id="PTHR47221">
    <property type="entry name" value="FIBRINOGEN ALPHA CHAIN"/>
    <property type="match status" value="1"/>
</dbReference>
<evidence type="ECO:0000256" key="5">
    <source>
        <dbReference type="ARBA" id="ARBA00023157"/>
    </source>
</evidence>
<dbReference type="GO" id="GO:0007596">
    <property type="term" value="P:blood coagulation"/>
    <property type="evidence" value="ECO:0007669"/>
    <property type="project" value="InterPro"/>
</dbReference>
<proteinExistence type="predicted"/>
<dbReference type="GO" id="GO:0005576">
    <property type="term" value="C:extracellular region"/>
    <property type="evidence" value="ECO:0007669"/>
    <property type="project" value="UniProtKB-SubCell"/>
</dbReference>
<name>A0A9N7TTJ5_PLEPL</name>
<protein>
    <recommendedName>
        <fullName evidence="7">Fibrinogen C-terminal domain-containing protein</fullName>
    </recommendedName>
</protein>
<accession>A0A9N7TTJ5</accession>
<feature type="domain" description="Fibrinogen C-terminal" evidence="7">
    <location>
        <begin position="19"/>
        <end position="52"/>
    </location>
</feature>
<dbReference type="EMBL" id="CADEAL010000324">
    <property type="protein sequence ID" value="CAB1418434.1"/>
    <property type="molecule type" value="Genomic_DNA"/>
</dbReference>
<dbReference type="Proteomes" id="UP001153269">
    <property type="component" value="Unassembled WGS sequence"/>
</dbReference>
<evidence type="ECO:0000256" key="4">
    <source>
        <dbReference type="ARBA" id="ARBA00023054"/>
    </source>
</evidence>
<sequence>MLVLKPINVENRQMQPPSVIQRREDGSVNFFRGWESYREGFGKITGEHWLVNSCGSPPLPVQHQLPEGRRHQGWQGGGQLSSISGIPQECVFLSLLFLPYSTCDCTSGDRVAEEVHFDFYTLMARCVRCYFHERVKFGHKTGADSITGTNLTALRDPYAA</sequence>
<gene>
    <name evidence="8" type="ORF">PLEPLA_LOCUS6260</name>
</gene>
<evidence type="ECO:0000256" key="6">
    <source>
        <dbReference type="ARBA" id="ARBA00023180"/>
    </source>
</evidence>
<keyword evidence="9" id="KW-1185">Reference proteome</keyword>
<comment type="caution">
    <text evidence="8">The sequence shown here is derived from an EMBL/GenBank/DDBJ whole genome shotgun (WGS) entry which is preliminary data.</text>
</comment>
<evidence type="ECO:0000256" key="2">
    <source>
        <dbReference type="ARBA" id="ARBA00022525"/>
    </source>
</evidence>
<dbReference type="Gene3D" id="3.90.215.10">
    <property type="entry name" value="Gamma Fibrinogen, chain A, domain 1"/>
    <property type="match status" value="1"/>
</dbReference>
<evidence type="ECO:0000313" key="8">
    <source>
        <dbReference type="EMBL" id="CAB1418434.1"/>
    </source>
</evidence>
<evidence type="ECO:0000259" key="7">
    <source>
        <dbReference type="Pfam" id="PF00147"/>
    </source>
</evidence>
<keyword evidence="3" id="KW-0732">Signal</keyword>
<dbReference type="AlphaFoldDB" id="A0A9N7TTJ5"/>
<reference evidence="8" key="1">
    <citation type="submission" date="2020-03" db="EMBL/GenBank/DDBJ databases">
        <authorList>
            <person name="Weist P."/>
        </authorList>
    </citation>
    <scope>NUCLEOTIDE SEQUENCE</scope>
</reference>
<comment type="subcellular location">
    <subcellularLocation>
        <location evidence="1">Secreted</location>
    </subcellularLocation>
</comment>
<dbReference type="InterPro" id="IPR002181">
    <property type="entry name" value="Fibrinogen_a/b/g_C_dom"/>
</dbReference>
<dbReference type="SUPFAM" id="SSF56496">
    <property type="entry name" value="Fibrinogen C-terminal domain-like"/>
    <property type="match status" value="1"/>
</dbReference>
<dbReference type="Pfam" id="PF00147">
    <property type="entry name" value="Fibrinogen_C"/>
    <property type="match status" value="1"/>
</dbReference>
<evidence type="ECO:0000256" key="3">
    <source>
        <dbReference type="ARBA" id="ARBA00022729"/>
    </source>
</evidence>
<dbReference type="InterPro" id="IPR037579">
    <property type="entry name" value="FIB_ANG-like"/>
</dbReference>
<keyword evidence="4" id="KW-0175">Coiled coil</keyword>
<keyword evidence="5" id="KW-1015">Disulfide bond</keyword>
<dbReference type="PANTHER" id="PTHR47221:SF6">
    <property type="entry name" value="FIBRINOGEN ALPHA CHAIN"/>
    <property type="match status" value="1"/>
</dbReference>
<evidence type="ECO:0000256" key="1">
    <source>
        <dbReference type="ARBA" id="ARBA00004613"/>
    </source>
</evidence>
<evidence type="ECO:0000313" key="9">
    <source>
        <dbReference type="Proteomes" id="UP001153269"/>
    </source>
</evidence>
<keyword evidence="6" id="KW-0325">Glycoprotein</keyword>
<organism evidence="8 9">
    <name type="scientific">Pleuronectes platessa</name>
    <name type="common">European plaice</name>
    <dbReference type="NCBI Taxonomy" id="8262"/>
    <lineage>
        <taxon>Eukaryota</taxon>
        <taxon>Metazoa</taxon>
        <taxon>Chordata</taxon>
        <taxon>Craniata</taxon>
        <taxon>Vertebrata</taxon>
        <taxon>Euteleostomi</taxon>
        <taxon>Actinopterygii</taxon>
        <taxon>Neopterygii</taxon>
        <taxon>Teleostei</taxon>
        <taxon>Neoteleostei</taxon>
        <taxon>Acanthomorphata</taxon>
        <taxon>Carangaria</taxon>
        <taxon>Pleuronectiformes</taxon>
        <taxon>Pleuronectoidei</taxon>
        <taxon>Pleuronectidae</taxon>
        <taxon>Pleuronectes</taxon>
    </lineage>
</organism>
<keyword evidence="2" id="KW-0964">Secreted</keyword>
<dbReference type="InterPro" id="IPR014716">
    <property type="entry name" value="Fibrinogen_a/b/g_C_1"/>
</dbReference>